<comment type="caution">
    <text evidence="3">The sequence shown here is derived from an EMBL/GenBank/DDBJ whole genome shotgun (WGS) entry which is preliminary data.</text>
</comment>
<evidence type="ECO:0000313" key="3">
    <source>
        <dbReference type="EMBL" id="MBT2990852.1"/>
    </source>
</evidence>
<dbReference type="PANTHER" id="PTHR33542:SF3">
    <property type="entry name" value="SIROHYDROCHLORIN FERROCHELATASE, CHLOROPLASTIC"/>
    <property type="match status" value="1"/>
</dbReference>
<dbReference type="GO" id="GO:0046872">
    <property type="term" value="F:metal ion binding"/>
    <property type="evidence" value="ECO:0007669"/>
    <property type="project" value="UniProtKB-KW"/>
</dbReference>
<dbReference type="Pfam" id="PF01903">
    <property type="entry name" value="CbiX"/>
    <property type="match status" value="1"/>
</dbReference>
<keyword evidence="1" id="KW-0479">Metal-binding</keyword>
<name>A0A944MG75_9GAMM</name>
<gene>
    <name evidence="3" type="ORF">KME65_17985</name>
</gene>
<dbReference type="InterPro" id="IPR002762">
    <property type="entry name" value="CbiX-like"/>
</dbReference>
<keyword evidence="2" id="KW-0456">Lyase</keyword>
<evidence type="ECO:0000256" key="2">
    <source>
        <dbReference type="ARBA" id="ARBA00023239"/>
    </source>
</evidence>
<accession>A0A944MG75</accession>
<evidence type="ECO:0000313" key="4">
    <source>
        <dbReference type="Proteomes" id="UP000770889"/>
    </source>
</evidence>
<dbReference type="EMBL" id="JAHHGM010000022">
    <property type="protein sequence ID" value="MBT2990852.1"/>
    <property type="molecule type" value="Genomic_DNA"/>
</dbReference>
<dbReference type="PANTHER" id="PTHR33542">
    <property type="entry name" value="SIROHYDROCHLORIN FERROCHELATASE, CHLOROPLASTIC"/>
    <property type="match status" value="1"/>
</dbReference>
<sequence length="279" mass="30738">MDNPLILLLDNGSVEPESTRNLRRLARELGLASGHTIHPVSLQHADRIAAEALDGRTARTLQTFLGEQLRLGVRDFLAIPLFFGPSRALSAFVPDLLVSLQSAQGPFKLHLADPLYPLPEGESRLARILRDQIDPLISQSPKTRVVLVDHGSPQPAVTEVRLRIAEELHAMLPSGVAFHQAVMERRKGKEYDFNGELLEQVLENEAQQGIDIPIILSLLFISPGRHAGEGGDIVTICSDAQRRHPGLKIHISQLVGEHPYLIEILCDRLYKGLSAAQEA</sequence>
<dbReference type="SUPFAM" id="SSF53800">
    <property type="entry name" value="Chelatase"/>
    <property type="match status" value="2"/>
</dbReference>
<dbReference type="Proteomes" id="UP000770889">
    <property type="component" value="Unassembled WGS sequence"/>
</dbReference>
<dbReference type="Gene3D" id="3.40.50.1400">
    <property type="match status" value="2"/>
</dbReference>
<evidence type="ECO:0000256" key="1">
    <source>
        <dbReference type="ARBA" id="ARBA00022723"/>
    </source>
</evidence>
<protein>
    <submittedName>
        <fullName evidence="3">Cobalamin biosynthesis protein CbiX</fullName>
    </submittedName>
</protein>
<organism evidence="3 4">
    <name type="scientific">Candidatus Thiodiazotropha taylori</name>
    <dbReference type="NCBI Taxonomy" id="2792791"/>
    <lineage>
        <taxon>Bacteria</taxon>
        <taxon>Pseudomonadati</taxon>
        <taxon>Pseudomonadota</taxon>
        <taxon>Gammaproteobacteria</taxon>
        <taxon>Chromatiales</taxon>
        <taxon>Sedimenticolaceae</taxon>
        <taxon>Candidatus Thiodiazotropha</taxon>
    </lineage>
</organism>
<dbReference type="AlphaFoldDB" id="A0A944MG75"/>
<dbReference type="InterPro" id="IPR050963">
    <property type="entry name" value="Sirohydro_Cobaltochel/CbiX"/>
</dbReference>
<proteinExistence type="predicted"/>
<reference evidence="3 4" key="1">
    <citation type="submission" date="2021-05" db="EMBL/GenBank/DDBJ databases">
        <title>Genetic and Functional Diversity in Clade A Lucinid endosymbionts from the Bahamas.</title>
        <authorList>
            <person name="Giani N.M."/>
            <person name="Engel A.S."/>
            <person name="Campbell B.J."/>
        </authorList>
    </citation>
    <scope>NUCLEOTIDE SEQUENCE [LARGE SCALE GENOMIC DNA]</scope>
    <source>
        <strain evidence="3">LUC16012Gg_MoonRockCtena</strain>
    </source>
</reference>
<dbReference type="GO" id="GO:0016829">
    <property type="term" value="F:lyase activity"/>
    <property type="evidence" value="ECO:0007669"/>
    <property type="project" value="UniProtKB-KW"/>
</dbReference>